<reference evidence="2 3" key="1">
    <citation type="submission" date="2016-10" db="EMBL/GenBank/DDBJ databases">
        <authorList>
            <person name="de Groot N.N."/>
        </authorList>
    </citation>
    <scope>NUCLEOTIDE SEQUENCE [LARGE SCALE GENOMIC DNA]</scope>
    <source>
        <strain evidence="2 3">DSM 25584</strain>
    </source>
</reference>
<dbReference type="RefSeq" id="WP_090019369.1">
    <property type="nucleotide sequence ID" value="NZ_FNCE01000003.1"/>
</dbReference>
<evidence type="ECO:0000313" key="3">
    <source>
        <dbReference type="Proteomes" id="UP000199415"/>
    </source>
</evidence>
<keyword evidence="1" id="KW-0812">Transmembrane</keyword>
<name>A0A1G7Q6N8_9PROT</name>
<organism evidence="2 3">
    <name type="scientific">Limimonas halophila</name>
    <dbReference type="NCBI Taxonomy" id="1082479"/>
    <lineage>
        <taxon>Bacteria</taxon>
        <taxon>Pseudomonadati</taxon>
        <taxon>Pseudomonadota</taxon>
        <taxon>Alphaproteobacteria</taxon>
        <taxon>Rhodospirillales</taxon>
        <taxon>Rhodovibrionaceae</taxon>
        <taxon>Limimonas</taxon>
    </lineage>
</organism>
<keyword evidence="3" id="KW-1185">Reference proteome</keyword>
<keyword evidence="2" id="KW-0966">Cell projection</keyword>
<evidence type="ECO:0000256" key="1">
    <source>
        <dbReference type="SAM" id="Phobius"/>
    </source>
</evidence>
<feature type="transmembrane region" description="Helical" evidence="1">
    <location>
        <begin position="6"/>
        <end position="35"/>
    </location>
</feature>
<keyword evidence="1" id="KW-0472">Membrane</keyword>
<evidence type="ECO:0000313" key="2">
    <source>
        <dbReference type="EMBL" id="SDF94118.1"/>
    </source>
</evidence>
<protein>
    <submittedName>
        <fullName evidence="2">Flagellar protein FliO/FliZ</fullName>
    </submittedName>
</protein>
<gene>
    <name evidence="2" type="ORF">SAMN05216241_103255</name>
</gene>
<keyword evidence="2" id="KW-0282">Flagellum</keyword>
<keyword evidence="1" id="KW-1133">Transmembrane helix</keyword>
<keyword evidence="2" id="KW-0969">Cilium</keyword>
<sequence>MNYVDYTWFVLALVLVIGLILLAGKLAQWFGVGGAKPTRLGRKRRLTVSEVLPIDSRTKAVLLRRDDVEHLVLLGSQDTRVVERGIGPAASSFQEAMNEDAGE</sequence>
<dbReference type="OrthoDB" id="8456606at2"/>
<dbReference type="STRING" id="1082479.SAMN05216241_103255"/>
<dbReference type="EMBL" id="FNCE01000003">
    <property type="protein sequence ID" value="SDF94118.1"/>
    <property type="molecule type" value="Genomic_DNA"/>
</dbReference>
<accession>A0A1G7Q6N8</accession>
<dbReference type="AlphaFoldDB" id="A0A1G7Q6N8"/>
<dbReference type="Proteomes" id="UP000199415">
    <property type="component" value="Unassembled WGS sequence"/>
</dbReference>
<proteinExistence type="predicted"/>